<protein>
    <recommendedName>
        <fullName evidence="3">FHA domain-containing protein</fullName>
    </recommendedName>
</protein>
<dbReference type="AlphaFoldDB" id="A0AA91PAX4"/>
<name>A0AA91PAX4_9MYCO</name>
<evidence type="ECO:0000256" key="1">
    <source>
        <dbReference type="ARBA" id="ARBA00022553"/>
    </source>
</evidence>
<dbReference type="EMBL" id="NCXO01000070">
    <property type="protein sequence ID" value="OSC25350.1"/>
    <property type="molecule type" value="Genomic_DNA"/>
</dbReference>
<gene>
    <name evidence="4" type="ORF">B8W67_19060</name>
</gene>
<evidence type="ECO:0000256" key="2">
    <source>
        <dbReference type="SAM" id="MobiDB-lite"/>
    </source>
</evidence>
<organism evidence="4 5">
    <name type="scientific">Mycolicibacillus koreensis</name>
    <dbReference type="NCBI Taxonomy" id="1069220"/>
    <lineage>
        <taxon>Bacteria</taxon>
        <taxon>Bacillati</taxon>
        <taxon>Actinomycetota</taxon>
        <taxon>Actinomycetes</taxon>
        <taxon>Mycobacteriales</taxon>
        <taxon>Mycobacteriaceae</taxon>
        <taxon>Mycolicibacillus</taxon>
    </lineage>
</organism>
<feature type="domain" description="FHA" evidence="3">
    <location>
        <begin position="26"/>
        <end position="75"/>
    </location>
</feature>
<reference evidence="4 5" key="1">
    <citation type="submission" date="2017-04" db="EMBL/GenBank/DDBJ databases">
        <title>The new phylogeny of genus Mycobacterium.</title>
        <authorList>
            <person name="Tortoli E."/>
            <person name="Trovato A."/>
            <person name="Cirillo D.M."/>
        </authorList>
    </citation>
    <scope>NUCLEOTIDE SEQUENCE [LARGE SCALE GENOMIC DNA]</scope>
    <source>
        <strain evidence="4 5">KCTC 19819</strain>
    </source>
</reference>
<dbReference type="Proteomes" id="UP000193577">
    <property type="component" value="Unassembled WGS sequence"/>
</dbReference>
<feature type="region of interest" description="Disordered" evidence="2">
    <location>
        <begin position="104"/>
        <end position="138"/>
    </location>
</feature>
<dbReference type="RefSeq" id="WP_133056155.1">
    <property type="nucleotide sequence ID" value="NZ_NCXO01000070.1"/>
</dbReference>
<feature type="non-terminal residue" evidence="4">
    <location>
        <position position="138"/>
    </location>
</feature>
<evidence type="ECO:0000313" key="4">
    <source>
        <dbReference type="EMBL" id="OSC25350.1"/>
    </source>
</evidence>
<evidence type="ECO:0000259" key="3">
    <source>
        <dbReference type="PROSITE" id="PS50006"/>
    </source>
</evidence>
<proteinExistence type="predicted"/>
<feature type="compositionally biased region" description="Gly residues" evidence="2">
    <location>
        <begin position="116"/>
        <end position="138"/>
    </location>
</feature>
<dbReference type="SMART" id="SM00240">
    <property type="entry name" value="FHA"/>
    <property type="match status" value="1"/>
</dbReference>
<keyword evidence="5" id="KW-1185">Reference proteome</keyword>
<evidence type="ECO:0000313" key="5">
    <source>
        <dbReference type="Proteomes" id="UP000193577"/>
    </source>
</evidence>
<dbReference type="InterPro" id="IPR000253">
    <property type="entry name" value="FHA_dom"/>
</dbReference>
<dbReference type="Pfam" id="PF00498">
    <property type="entry name" value="FHA"/>
    <property type="match status" value="1"/>
</dbReference>
<dbReference type="Gene3D" id="2.60.200.20">
    <property type="match status" value="1"/>
</dbReference>
<comment type="caution">
    <text evidence="4">The sequence shown here is derived from an EMBL/GenBank/DDBJ whole genome shotgun (WGS) entry which is preliminary data.</text>
</comment>
<sequence length="138" mass="14493">MNQPAPPALTVRYDGTQRTFSAGHDVVVGRDLRADVRIAHPLVSRTHVLLRFDQGRWLAIDNDSLNGIFVNGHRVPVATLGDGQTVHLGNPDGPQLRFEVGRHQGAAGRHTQRRAVGGGPVGRRGGAGGGHPGPGAGV</sequence>
<dbReference type="InterPro" id="IPR008984">
    <property type="entry name" value="SMAD_FHA_dom_sf"/>
</dbReference>
<dbReference type="SUPFAM" id="SSF49879">
    <property type="entry name" value="SMAD/FHA domain"/>
    <property type="match status" value="1"/>
</dbReference>
<keyword evidence="1" id="KW-0597">Phosphoprotein</keyword>
<accession>A0AA91PAX4</accession>
<dbReference type="PROSITE" id="PS50006">
    <property type="entry name" value="FHA_DOMAIN"/>
    <property type="match status" value="1"/>
</dbReference>